<gene>
    <name evidence="1" type="ORF">GCM10017600_16840</name>
</gene>
<reference evidence="1" key="2">
    <citation type="submission" date="2023-01" db="EMBL/GenBank/DDBJ databases">
        <authorList>
            <person name="Sun Q."/>
            <person name="Evtushenko L."/>
        </authorList>
    </citation>
    <scope>NUCLEOTIDE SEQUENCE</scope>
    <source>
        <strain evidence="1">VKM Ac-2007</strain>
    </source>
</reference>
<sequence length="250" mass="26863">MSRFVEELRDPWGLLLGATAAGAAWAVDVHPASAAFVGVAVWLTKAGAAVFQRRGEGRTAPVVASGSQEDRWLRRAGSAAAGFGELSASMGHGPLAERIALMGPQVDDAMATLERLAAQASLTGAALARLDLDHLRQERLRLTGAREQARKELVDDIDRALASLASQLAVIDRLAETRDRVLARMESGTISIEELLARVVELSATSMTGVLEPSRVLDELADNLEGVRRGLHETEQITRDALDRQDAQDR</sequence>
<proteinExistence type="predicted"/>
<dbReference type="EMBL" id="BSEV01000002">
    <property type="protein sequence ID" value="GLK08279.1"/>
    <property type="molecule type" value="Genomic_DNA"/>
</dbReference>
<accession>A0A9W6HZ26</accession>
<dbReference type="Proteomes" id="UP001143474">
    <property type="component" value="Unassembled WGS sequence"/>
</dbReference>
<dbReference type="RefSeq" id="WP_271216784.1">
    <property type="nucleotide sequence ID" value="NZ_BAAAVD010000044.1"/>
</dbReference>
<evidence type="ECO:0000313" key="1">
    <source>
        <dbReference type="EMBL" id="GLK08279.1"/>
    </source>
</evidence>
<evidence type="ECO:0000313" key="2">
    <source>
        <dbReference type="Proteomes" id="UP001143474"/>
    </source>
</evidence>
<organism evidence="1 2">
    <name type="scientific">Streptosporangium carneum</name>
    <dbReference type="NCBI Taxonomy" id="47481"/>
    <lineage>
        <taxon>Bacteria</taxon>
        <taxon>Bacillati</taxon>
        <taxon>Actinomycetota</taxon>
        <taxon>Actinomycetes</taxon>
        <taxon>Streptosporangiales</taxon>
        <taxon>Streptosporangiaceae</taxon>
        <taxon>Streptosporangium</taxon>
    </lineage>
</organism>
<reference evidence="1" key="1">
    <citation type="journal article" date="2014" name="Int. J. Syst. Evol. Microbiol.">
        <title>Complete genome sequence of Corynebacterium casei LMG S-19264T (=DSM 44701T), isolated from a smear-ripened cheese.</title>
        <authorList>
            <consortium name="US DOE Joint Genome Institute (JGI-PGF)"/>
            <person name="Walter F."/>
            <person name="Albersmeier A."/>
            <person name="Kalinowski J."/>
            <person name="Ruckert C."/>
        </authorList>
    </citation>
    <scope>NUCLEOTIDE SEQUENCE</scope>
    <source>
        <strain evidence="1">VKM Ac-2007</strain>
    </source>
</reference>
<dbReference type="AlphaFoldDB" id="A0A9W6HZ26"/>
<name>A0A9W6HZ26_9ACTN</name>
<comment type="caution">
    <text evidence="1">The sequence shown here is derived from an EMBL/GenBank/DDBJ whole genome shotgun (WGS) entry which is preliminary data.</text>
</comment>
<keyword evidence="2" id="KW-1185">Reference proteome</keyword>
<protein>
    <submittedName>
        <fullName evidence="1">Uncharacterized protein</fullName>
    </submittedName>
</protein>